<gene>
    <name evidence="1" type="ORF">BDY19DRAFT_1051967</name>
</gene>
<comment type="caution">
    <text evidence="1">The sequence shown here is derived from an EMBL/GenBank/DDBJ whole genome shotgun (WGS) entry which is preliminary data.</text>
</comment>
<protein>
    <submittedName>
        <fullName evidence="1">Uncharacterized protein</fullName>
    </submittedName>
</protein>
<name>A0ACB8TMA7_9APHY</name>
<proteinExistence type="predicted"/>
<accession>A0ACB8TMA7</accession>
<evidence type="ECO:0000313" key="2">
    <source>
        <dbReference type="Proteomes" id="UP001055072"/>
    </source>
</evidence>
<dbReference type="Proteomes" id="UP001055072">
    <property type="component" value="Unassembled WGS sequence"/>
</dbReference>
<keyword evidence="2" id="KW-1185">Reference proteome</keyword>
<reference evidence="1" key="1">
    <citation type="journal article" date="2021" name="Environ. Microbiol.">
        <title>Gene family expansions and transcriptome signatures uncover fungal adaptations to wood decay.</title>
        <authorList>
            <person name="Hage H."/>
            <person name="Miyauchi S."/>
            <person name="Viragh M."/>
            <person name="Drula E."/>
            <person name="Min B."/>
            <person name="Chaduli D."/>
            <person name="Navarro D."/>
            <person name="Favel A."/>
            <person name="Norest M."/>
            <person name="Lesage-Meessen L."/>
            <person name="Balint B."/>
            <person name="Merenyi Z."/>
            <person name="de Eugenio L."/>
            <person name="Morin E."/>
            <person name="Martinez A.T."/>
            <person name="Baldrian P."/>
            <person name="Stursova M."/>
            <person name="Martinez M.J."/>
            <person name="Novotny C."/>
            <person name="Magnuson J.K."/>
            <person name="Spatafora J.W."/>
            <person name="Maurice S."/>
            <person name="Pangilinan J."/>
            <person name="Andreopoulos W."/>
            <person name="LaButti K."/>
            <person name="Hundley H."/>
            <person name="Na H."/>
            <person name="Kuo A."/>
            <person name="Barry K."/>
            <person name="Lipzen A."/>
            <person name="Henrissat B."/>
            <person name="Riley R."/>
            <person name="Ahrendt S."/>
            <person name="Nagy L.G."/>
            <person name="Grigoriev I.V."/>
            <person name="Martin F."/>
            <person name="Rosso M.N."/>
        </authorList>
    </citation>
    <scope>NUCLEOTIDE SEQUENCE</scope>
    <source>
        <strain evidence="1">CBS 384.51</strain>
    </source>
</reference>
<dbReference type="EMBL" id="MU274994">
    <property type="protein sequence ID" value="KAI0083114.1"/>
    <property type="molecule type" value="Genomic_DNA"/>
</dbReference>
<organism evidence="1 2">
    <name type="scientific">Irpex rosettiformis</name>
    <dbReference type="NCBI Taxonomy" id="378272"/>
    <lineage>
        <taxon>Eukaryota</taxon>
        <taxon>Fungi</taxon>
        <taxon>Dikarya</taxon>
        <taxon>Basidiomycota</taxon>
        <taxon>Agaricomycotina</taxon>
        <taxon>Agaricomycetes</taxon>
        <taxon>Polyporales</taxon>
        <taxon>Irpicaceae</taxon>
        <taxon>Irpex</taxon>
    </lineage>
</organism>
<sequence length="130" mass="14353">MGRANNFAPTMGWSVKFARDPGYWTSANPALLSLLVEPISKVQSIDFRKPLRIAGDGFGQSQVRIACLLTHKENGRLSRRVVYVAAPPNVMGPLSLTKGGNCNGDIISILARIRITMTWTYETMHTIVSY</sequence>
<evidence type="ECO:0000313" key="1">
    <source>
        <dbReference type="EMBL" id="KAI0083114.1"/>
    </source>
</evidence>